<dbReference type="OMA" id="VWLSNGV"/>
<organism evidence="2 3">
    <name type="scientific">Dekkera bruxellensis</name>
    <name type="common">Brettanomyces custersii</name>
    <dbReference type="NCBI Taxonomy" id="5007"/>
    <lineage>
        <taxon>Eukaryota</taxon>
        <taxon>Fungi</taxon>
        <taxon>Dikarya</taxon>
        <taxon>Ascomycota</taxon>
        <taxon>Saccharomycotina</taxon>
        <taxon>Pichiomycetes</taxon>
        <taxon>Pichiales</taxon>
        <taxon>Pichiaceae</taxon>
        <taxon>Brettanomyces</taxon>
    </lineage>
</organism>
<dbReference type="EMBL" id="CABFWN010000002">
    <property type="protein sequence ID" value="VUG17857.1"/>
    <property type="molecule type" value="Genomic_DNA"/>
</dbReference>
<dbReference type="STRING" id="5007.A0A3F2Y3D2"/>
<dbReference type="Gene3D" id="3.30.470.10">
    <property type="match status" value="1"/>
</dbReference>
<dbReference type="SUPFAM" id="SSF56752">
    <property type="entry name" value="D-aminoacid aminotransferase-like PLP-dependent enzymes"/>
    <property type="match status" value="1"/>
</dbReference>
<dbReference type="GO" id="GO:0003824">
    <property type="term" value="F:catalytic activity"/>
    <property type="evidence" value="ECO:0007669"/>
    <property type="project" value="InterPro"/>
</dbReference>
<protein>
    <submittedName>
        <fullName evidence="2">DEBR0S2_17876g1_1</fullName>
    </submittedName>
</protein>
<reference evidence="1 4" key="2">
    <citation type="journal article" date="2020" name="Appl. Microbiol. Biotechnol.">
        <title>Targeted gene deletion in Brettanomyces bruxellensis with an expression-free CRISPR-Cas9 system.</title>
        <authorList>
            <person name="Varela C."/>
            <person name="Bartel C."/>
            <person name="Onetto C."/>
            <person name="Borneman A."/>
        </authorList>
    </citation>
    <scope>NUCLEOTIDE SEQUENCE [LARGE SCALE GENOMIC DNA]</scope>
    <source>
        <strain evidence="1 4">AWRI1613</strain>
    </source>
</reference>
<sequence>MPLKKTADDDQKYKQVVDNIVTKYLNENFDWEDKDFDLLTTMRYDPSLYRGNLALIDAIFEEPVDPSFFYLIDNHVRRINLGIRFFGFKDIGVMTRDILLKHITEAMKQSDMDKLSPCKVRVLVDKTGEVKLDFRGPVDFPLNLNFNTPVTFTAYLDKEPTFVNPFTSFKTTNRTAYETAKERTLSEITSKTPNLDVILYNTAGNVTESTFCNVAFQRDVKNTVTGQHSIRWVTPPLVSGCIEGTMRKNLMDSQLLYEQAIPIKSIVDGEEILLFNAVRGILRAKLLLLSK</sequence>
<dbReference type="Proteomes" id="UP000478008">
    <property type="component" value="Unassembled WGS sequence"/>
</dbReference>
<dbReference type="InterPro" id="IPR036038">
    <property type="entry name" value="Aminotransferase-like"/>
</dbReference>
<evidence type="ECO:0000313" key="3">
    <source>
        <dbReference type="Proteomes" id="UP000478008"/>
    </source>
</evidence>
<evidence type="ECO:0000313" key="1">
    <source>
        <dbReference type="EMBL" id="KAF6009651.1"/>
    </source>
</evidence>
<dbReference type="InterPro" id="IPR043131">
    <property type="entry name" value="BCAT-like_N"/>
</dbReference>
<dbReference type="AlphaFoldDB" id="A0A3F2Y3D2"/>
<dbReference type="Pfam" id="PF01063">
    <property type="entry name" value="Aminotran_4"/>
    <property type="match status" value="1"/>
</dbReference>
<evidence type="ECO:0000313" key="4">
    <source>
        <dbReference type="Proteomes" id="UP000568158"/>
    </source>
</evidence>
<evidence type="ECO:0000313" key="2">
    <source>
        <dbReference type="EMBL" id="VUG17857.1"/>
    </source>
</evidence>
<reference evidence="2 3" key="1">
    <citation type="submission" date="2019-07" db="EMBL/GenBank/DDBJ databases">
        <authorList>
            <person name="Friedrich A."/>
            <person name="Schacherer J."/>
        </authorList>
    </citation>
    <scope>NUCLEOTIDE SEQUENCE [LARGE SCALE GENOMIC DNA]</scope>
</reference>
<keyword evidence="3" id="KW-1185">Reference proteome</keyword>
<proteinExistence type="predicted"/>
<accession>A0A3F2Y3D2</accession>
<dbReference type="InterPro" id="IPR001544">
    <property type="entry name" value="Aminotrans_IV"/>
</dbReference>
<dbReference type="Proteomes" id="UP000568158">
    <property type="component" value="Unassembled WGS sequence"/>
</dbReference>
<dbReference type="InterPro" id="IPR043132">
    <property type="entry name" value="BCAT-like_C"/>
</dbReference>
<name>A0A3F2Y3D2_DEKBR</name>
<dbReference type="EMBL" id="JABCYN010000030">
    <property type="protein sequence ID" value="KAF6009651.1"/>
    <property type="molecule type" value="Genomic_DNA"/>
</dbReference>
<gene>
    <name evidence="2" type="ORF">DEBR0S2_17876G</name>
    <name evidence="1" type="ORF">HII12_003197</name>
</gene>
<dbReference type="Gene3D" id="3.20.10.10">
    <property type="entry name" value="D-amino Acid Aminotransferase, subunit A, domain 2"/>
    <property type="match status" value="1"/>
</dbReference>